<evidence type="ECO:0000256" key="1">
    <source>
        <dbReference type="ARBA" id="ARBA00004371"/>
    </source>
</evidence>
<name>A0AAV7JXH1_9METZ</name>
<dbReference type="InterPro" id="IPR042269">
    <property type="entry name" value="Ser_carbopepase_S28_SKS"/>
</dbReference>
<evidence type="ECO:0000256" key="7">
    <source>
        <dbReference type="ARBA" id="ARBA00022801"/>
    </source>
</evidence>
<dbReference type="GO" id="GO:0004185">
    <property type="term" value="F:serine-type carboxypeptidase activity"/>
    <property type="evidence" value="ECO:0007669"/>
    <property type="project" value="UniProtKB-EC"/>
</dbReference>
<organism evidence="19 20">
    <name type="scientific">Oopsacas minuta</name>
    <dbReference type="NCBI Taxonomy" id="111878"/>
    <lineage>
        <taxon>Eukaryota</taxon>
        <taxon>Metazoa</taxon>
        <taxon>Porifera</taxon>
        <taxon>Hexactinellida</taxon>
        <taxon>Hexasterophora</taxon>
        <taxon>Lyssacinosida</taxon>
        <taxon>Leucopsacidae</taxon>
        <taxon>Oopsacas</taxon>
    </lineage>
</organism>
<evidence type="ECO:0000256" key="16">
    <source>
        <dbReference type="ARBA" id="ARBA00076475"/>
    </source>
</evidence>
<dbReference type="InterPro" id="IPR029058">
    <property type="entry name" value="AB_hydrolase_fold"/>
</dbReference>
<feature type="signal peptide" evidence="18">
    <location>
        <begin position="1"/>
        <end position="20"/>
    </location>
</feature>
<comment type="subunit">
    <text evidence="3">Homodimer.</text>
</comment>
<keyword evidence="9" id="KW-1015">Disulfide bond</keyword>
<keyword evidence="8" id="KW-0865">Zymogen</keyword>
<dbReference type="PANTHER" id="PTHR11010">
    <property type="entry name" value="PROTEASE S28 PRO-X CARBOXYPEPTIDASE-RELATED"/>
    <property type="match status" value="1"/>
</dbReference>
<dbReference type="GO" id="GO:0006508">
    <property type="term" value="P:proteolysis"/>
    <property type="evidence" value="ECO:0007669"/>
    <property type="project" value="UniProtKB-KW"/>
</dbReference>
<comment type="catalytic activity">
    <reaction evidence="12">
        <text>Cleavage of a -Pro-|-Xaa bond to release a C-terminal amino acid.</text>
        <dbReference type="EC" id="3.4.16.2"/>
    </reaction>
</comment>
<keyword evidence="6 18" id="KW-0732">Signal</keyword>
<dbReference type="GO" id="GO:0008239">
    <property type="term" value="F:dipeptidyl-peptidase activity"/>
    <property type="evidence" value="ECO:0007669"/>
    <property type="project" value="TreeGrafter"/>
</dbReference>
<evidence type="ECO:0000256" key="3">
    <source>
        <dbReference type="ARBA" id="ARBA00011738"/>
    </source>
</evidence>
<comment type="function">
    <text evidence="13">Cleaves C-terminal amino acids linked to proline in peptides such as angiotensin II, III and des-Arg9-bradykinin. This cleavage occurs at acidic pH, but enzymatic activity is retained with some substrates at neutral pH.</text>
</comment>
<dbReference type="EC" id="3.4.16.2" evidence="14"/>
<evidence type="ECO:0000256" key="17">
    <source>
        <dbReference type="ARBA" id="ARBA00076608"/>
    </source>
</evidence>
<dbReference type="Gene3D" id="1.20.120.980">
    <property type="entry name" value="Serine carboxypeptidase S28, SKS domain"/>
    <property type="match status" value="1"/>
</dbReference>
<comment type="caution">
    <text evidence="19">The sequence shown here is derived from an EMBL/GenBank/DDBJ whole genome shotgun (WGS) entry which is preliminary data.</text>
</comment>
<evidence type="ECO:0000256" key="9">
    <source>
        <dbReference type="ARBA" id="ARBA00023157"/>
    </source>
</evidence>
<dbReference type="InterPro" id="IPR008758">
    <property type="entry name" value="Peptidase_S28"/>
</dbReference>
<reference evidence="19 20" key="1">
    <citation type="journal article" date="2023" name="BMC Biol.">
        <title>The compact genome of the sponge Oopsacas minuta (Hexactinellida) is lacking key metazoan core genes.</title>
        <authorList>
            <person name="Santini S."/>
            <person name="Schenkelaars Q."/>
            <person name="Jourda C."/>
            <person name="Duchesne M."/>
            <person name="Belahbib H."/>
            <person name="Rocher C."/>
            <person name="Selva M."/>
            <person name="Riesgo A."/>
            <person name="Vervoort M."/>
            <person name="Leys S.P."/>
            <person name="Kodjabachian L."/>
            <person name="Le Bivic A."/>
            <person name="Borchiellini C."/>
            <person name="Claverie J.M."/>
            <person name="Renard E."/>
        </authorList>
    </citation>
    <scope>NUCLEOTIDE SEQUENCE [LARGE SCALE GENOMIC DNA]</scope>
    <source>
        <strain evidence="19">SPO-2</strain>
    </source>
</reference>
<evidence type="ECO:0000256" key="13">
    <source>
        <dbReference type="ARBA" id="ARBA00059701"/>
    </source>
</evidence>
<dbReference type="GO" id="GO:0005764">
    <property type="term" value="C:lysosome"/>
    <property type="evidence" value="ECO:0007669"/>
    <property type="project" value="UniProtKB-SubCell"/>
</dbReference>
<comment type="similarity">
    <text evidence="2">Belongs to the peptidase S28 family.</text>
</comment>
<dbReference type="AlphaFoldDB" id="A0AAV7JXH1"/>
<evidence type="ECO:0000256" key="15">
    <source>
        <dbReference type="ARBA" id="ARBA00073691"/>
    </source>
</evidence>
<evidence type="ECO:0000256" key="10">
    <source>
        <dbReference type="ARBA" id="ARBA00023180"/>
    </source>
</evidence>
<keyword evidence="4 19" id="KW-0121">Carboxypeptidase</keyword>
<accession>A0AAV7JXH1</accession>
<dbReference type="Proteomes" id="UP001165289">
    <property type="component" value="Unassembled WGS sequence"/>
</dbReference>
<evidence type="ECO:0000256" key="12">
    <source>
        <dbReference type="ARBA" id="ARBA00052013"/>
    </source>
</evidence>
<keyword evidence="20" id="KW-1185">Reference proteome</keyword>
<keyword evidence="11" id="KW-0458">Lysosome</keyword>
<dbReference type="EMBL" id="JAKMXF010000266">
    <property type="protein sequence ID" value="KAI6653616.1"/>
    <property type="molecule type" value="Genomic_DNA"/>
</dbReference>
<sequence>MSSSCIILFFLLLTIISVQTAIVKTQENTWKTKYFEQRVDHNDYRVNSLGSFKQRYLINGNSYKGGNFPIFFYTGNEGDITLFAKNTGLIWEFAAHFNALIIFAEHRYYGESLPFGSHSFANNSMLAFFTAEQALQDYVTLIEYLKATVASTNSPVVAFGGSYGGMLSAWLRMKYPGTVVGAYAASAPIWQFTSLTPCETFNSIVTRTYRGTNSNCPLNIRNSWKAIRGIFERGQPAKLKSLFHLCDDIKDKDELNALIAAINNVWVSMAMADYPYPANFLGNLPAWPVNYTCNILSKSPANEDALLMLISEAVQVFTNYSKDVKCFNIANGGDPPALSTNGWDYQSCTQMVMPMCSDGKNDMFEVQNWDFDAMTQYCIKEFRAVPREFWAVQTFGGKEAVAKAASNIYFTNGHLDPWSGGGVLTQLSPSLHAFVISDGAHHVDLRASNPHDTTAIKQARSIAKSLITKWVS</sequence>
<gene>
    <name evidence="19" type="ORF">LOD99_3511</name>
</gene>
<evidence type="ECO:0000256" key="14">
    <source>
        <dbReference type="ARBA" id="ARBA00066456"/>
    </source>
</evidence>
<evidence type="ECO:0000256" key="18">
    <source>
        <dbReference type="SAM" id="SignalP"/>
    </source>
</evidence>
<evidence type="ECO:0000256" key="6">
    <source>
        <dbReference type="ARBA" id="ARBA00022729"/>
    </source>
</evidence>
<feature type="chain" id="PRO_5044000850" description="Lysosomal Pro-X carboxypeptidase" evidence="18">
    <location>
        <begin position="21"/>
        <end position="472"/>
    </location>
</feature>
<proteinExistence type="inferred from homology"/>
<protein>
    <recommendedName>
        <fullName evidence="15">Lysosomal Pro-X carboxypeptidase</fullName>
        <ecNumber evidence="14">3.4.16.2</ecNumber>
    </recommendedName>
    <alternativeName>
        <fullName evidence="17">Proline carboxypeptidase</fullName>
    </alternativeName>
    <alternativeName>
        <fullName evidence="16">Prolylcarboxypeptidase</fullName>
    </alternativeName>
</protein>
<evidence type="ECO:0000256" key="2">
    <source>
        <dbReference type="ARBA" id="ARBA00011079"/>
    </source>
</evidence>
<evidence type="ECO:0000313" key="19">
    <source>
        <dbReference type="EMBL" id="KAI6653616.1"/>
    </source>
</evidence>
<comment type="subcellular location">
    <subcellularLocation>
        <location evidence="1">Lysosome</location>
    </subcellularLocation>
</comment>
<dbReference type="Gene3D" id="3.40.50.1820">
    <property type="entry name" value="alpha/beta hydrolase"/>
    <property type="match status" value="1"/>
</dbReference>
<dbReference type="PANTHER" id="PTHR11010:SF38">
    <property type="entry name" value="LYSOSOMAL PRO-X CARBOXYPEPTIDASE"/>
    <property type="match status" value="1"/>
</dbReference>
<keyword evidence="7" id="KW-0378">Hydrolase</keyword>
<evidence type="ECO:0000313" key="20">
    <source>
        <dbReference type="Proteomes" id="UP001165289"/>
    </source>
</evidence>
<dbReference type="SUPFAM" id="SSF53474">
    <property type="entry name" value="alpha/beta-Hydrolases"/>
    <property type="match status" value="1"/>
</dbReference>
<keyword evidence="10" id="KW-0325">Glycoprotein</keyword>
<evidence type="ECO:0000256" key="5">
    <source>
        <dbReference type="ARBA" id="ARBA00022670"/>
    </source>
</evidence>
<evidence type="ECO:0000256" key="4">
    <source>
        <dbReference type="ARBA" id="ARBA00022645"/>
    </source>
</evidence>
<dbReference type="FunFam" id="1.20.120.980:FF:000002">
    <property type="entry name" value="lysosomal Pro-X carboxypeptidase"/>
    <property type="match status" value="1"/>
</dbReference>
<keyword evidence="5" id="KW-0645">Protease</keyword>
<dbReference type="Pfam" id="PF05577">
    <property type="entry name" value="Peptidase_S28"/>
    <property type="match status" value="1"/>
</dbReference>
<evidence type="ECO:0000256" key="11">
    <source>
        <dbReference type="ARBA" id="ARBA00023228"/>
    </source>
</evidence>
<evidence type="ECO:0000256" key="8">
    <source>
        <dbReference type="ARBA" id="ARBA00023145"/>
    </source>
</evidence>